<reference evidence="1" key="1">
    <citation type="journal article" date="2015" name="Nature">
        <title>Complex archaea that bridge the gap between prokaryotes and eukaryotes.</title>
        <authorList>
            <person name="Spang A."/>
            <person name="Saw J.H."/>
            <person name="Jorgensen S.L."/>
            <person name="Zaremba-Niedzwiedzka K."/>
            <person name="Martijn J."/>
            <person name="Lind A.E."/>
            <person name="van Eijk R."/>
            <person name="Schleper C."/>
            <person name="Guy L."/>
            <person name="Ettema T.J."/>
        </authorList>
    </citation>
    <scope>NUCLEOTIDE SEQUENCE</scope>
</reference>
<dbReference type="AlphaFoldDB" id="A0A0F9G4Z2"/>
<gene>
    <name evidence="1" type="ORF">LCGC14_2226260</name>
</gene>
<accession>A0A0F9G4Z2</accession>
<name>A0A0F9G4Z2_9ZZZZ</name>
<evidence type="ECO:0000313" key="1">
    <source>
        <dbReference type="EMBL" id="KKL58347.1"/>
    </source>
</evidence>
<dbReference type="EMBL" id="LAZR01029857">
    <property type="protein sequence ID" value="KKL58347.1"/>
    <property type="molecule type" value="Genomic_DNA"/>
</dbReference>
<feature type="non-terminal residue" evidence="1">
    <location>
        <position position="171"/>
    </location>
</feature>
<sequence length="171" mass="20328">MIYYESPNLHYIRHNPSTAIDDYLLFLLKRTRRRTDTESGWEFWRPIIGQMKRWGFDFDPAKYKTMLDYERKNDMKWEFATIRLVETDKVPLQEFLHTHDNDPENVLQELLSAGLKISISYIDDQTAFVVTISGTERTKRNQGWSLSSWSDDFWEAVTMAGYKHFVLCDGK</sequence>
<organism evidence="1">
    <name type="scientific">marine sediment metagenome</name>
    <dbReference type="NCBI Taxonomy" id="412755"/>
    <lineage>
        <taxon>unclassified sequences</taxon>
        <taxon>metagenomes</taxon>
        <taxon>ecological metagenomes</taxon>
    </lineage>
</organism>
<proteinExistence type="predicted"/>
<protein>
    <submittedName>
        <fullName evidence="1">Uncharacterized protein</fullName>
    </submittedName>
</protein>
<comment type="caution">
    <text evidence="1">The sequence shown here is derived from an EMBL/GenBank/DDBJ whole genome shotgun (WGS) entry which is preliminary data.</text>
</comment>